<dbReference type="OrthoDB" id="6152543at2759"/>
<protein>
    <submittedName>
        <fullName evidence="2">Uncharacterized protein</fullName>
    </submittedName>
</protein>
<reference evidence="2" key="1">
    <citation type="submission" date="2020-04" db="EMBL/GenBank/DDBJ databases">
        <authorList>
            <person name="Alioto T."/>
            <person name="Alioto T."/>
            <person name="Gomez Garrido J."/>
        </authorList>
    </citation>
    <scope>NUCLEOTIDE SEQUENCE</scope>
    <source>
        <strain evidence="2">A484AB</strain>
    </source>
</reference>
<dbReference type="EMBL" id="CACRXK020016607">
    <property type="protein sequence ID" value="CAB4030076.1"/>
    <property type="molecule type" value="Genomic_DNA"/>
</dbReference>
<dbReference type="PANTHER" id="PTHR47642:SF5">
    <property type="entry name" value="ATP-DEPENDENT DNA HELICASE"/>
    <property type="match status" value="1"/>
</dbReference>
<keyword evidence="3" id="KW-1185">Reference proteome</keyword>
<feature type="compositionally biased region" description="Polar residues" evidence="1">
    <location>
        <begin position="1"/>
        <end position="12"/>
    </location>
</feature>
<feature type="compositionally biased region" description="Basic and acidic residues" evidence="1">
    <location>
        <begin position="16"/>
        <end position="30"/>
    </location>
</feature>
<evidence type="ECO:0000313" key="2">
    <source>
        <dbReference type="EMBL" id="CAB4030076.1"/>
    </source>
</evidence>
<dbReference type="AlphaFoldDB" id="A0A6S7JCZ8"/>
<dbReference type="Proteomes" id="UP001152795">
    <property type="component" value="Unassembled WGS sequence"/>
</dbReference>
<accession>A0A6S7JCZ8</accession>
<comment type="caution">
    <text evidence="2">The sequence shown here is derived from an EMBL/GenBank/DDBJ whole genome shotgun (WGS) entry which is preliminary data.</text>
</comment>
<dbReference type="PANTHER" id="PTHR47642">
    <property type="entry name" value="ATP-DEPENDENT DNA HELICASE"/>
    <property type="match status" value="1"/>
</dbReference>
<proteinExistence type="predicted"/>
<dbReference type="InterPro" id="IPR051055">
    <property type="entry name" value="PIF1_helicase"/>
</dbReference>
<sequence>MINHFSQRNPHATRTPPEKRAPEVRHKSRDTGHKITAKFKSPHFENAPVDEYNIDHLQQIQSPQYALEALDQFPPHVRKQDIDRVLSKGRSETGGLDTKILIKENARVMLTTNVDISDRLINGQLGTVIKVSVDNVSNKPSTIFVKFDDSNAGISAIRNSSSSFARENNLVPIKPVLARIKVRPGKPSSPEMQRLQFPKQRYFNYGQVYVALSRATSLNGLHILGTLENKHIRANPKVQEEYERLCETLSLHPHITTDLCNIETVSICLLNIRSFKKHSLDLSNDPILSKCDVFALTETQLLTSVPNDDINSILNDFSIHRQDHNSDKFLSLAVYYKDTITLCDTEYFTSINGLRFLLNNSGGNTLSCLLLYRKHGGNIQQFIACLDYIITSLDIDVIFGDFNIDYFNEKNISSLKVLAESLNYVQRVSKPTFVSSGSLLDHVYVKQSISNKIEANVERLGWGILVHPQRD</sequence>
<dbReference type="InterPro" id="IPR036691">
    <property type="entry name" value="Endo/exonu/phosph_ase_sf"/>
</dbReference>
<evidence type="ECO:0000256" key="1">
    <source>
        <dbReference type="SAM" id="MobiDB-lite"/>
    </source>
</evidence>
<organism evidence="2 3">
    <name type="scientific">Paramuricea clavata</name>
    <name type="common">Red gorgonian</name>
    <name type="synonym">Violescent sea-whip</name>
    <dbReference type="NCBI Taxonomy" id="317549"/>
    <lineage>
        <taxon>Eukaryota</taxon>
        <taxon>Metazoa</taxon>
        <taxon>Cnidaria</taxon>
        <taxon>Anthozoa</taxon>
        <taxon>Octocorallia</taxon>
        <taxon>Malacalcyonacea</taxon>
        <taxon>Plexauridae</taxon>
        <taxon>Paramuricea</taxon>
    </lineage>
</organism>
<dbReference type="Gene3D" id="3.60.10.10">
    <property type="entry name" value="Endonuclease/exonuclease/phosphatase"/>
    <property type="match status" value="1"/>
</dbReference>
<name>A0A6S7JCZ8_PARCT</name>
<evidence type="ECO:0000313" key="3">
    <source>
        <dbReference type="Proteomes" id="UP001152795"/>
    </source>
</evidence>
<gene>
    <name evidence="2" type="ORF">PACLA_8A070319</name>
</gene>
<dbReference type="SUPFAM" id="SSF56219">
    <property type="entry name" value="DNase I-like"/>
    <property type="match status" value="1"/>
</dbReference>
<feature type="region of interest" description="Disordered" evidence="1">
    <location>
        <begin position="1"/>
        <end position="30"/>
    </location>
</feature>